<dbReference type="Proteomes" id="UP001165679">
    <property type="component" value="Unassembled WGS sequence"/>
</dbReference>
<dbReference type="NCBIfam" id="TIGR01549">
    <property type="entry name" value="HAD-SF-IA-v1"/>
    <property type="match status" value="1"/>
</dbReference>
<organism evidence="5 6">
    <name type="scientific">Limobrevibacterium gyesilva</name>
    <dbReference type="NCBI Taxonomy" id="2991712"/>
    <lineage>
        <taxon>Bacteria</taxon>
        <taxon>Pseudomonadati</taxon>
        <taxon>Pseudomonadota</taxon>
        <taxon>Alphaproteobacteria</taxon>
        <taxon>Acetobacterales</taxon>
        <taxon>Acetobacteraceae</taxon>
        <taxon>Limobrevibacterium</taxon>
    </lineage>
</organism>
<dbReference type="GO" id="GO:0008967">
    <property type="term" value="F:phosphoglycolate phosphatase activity"/>
    <property type="evidence" value="ECO:0007669"/>
    <property type="project" value="UniProtKB-EC"/>
</dbReference>
<evidence type="ECO:0000256" key="4">
    <source>
        <dbReference type="ARBA" id="ARBA00013078"/>
    </source>
</evidence>
<gene>
    <name evidence="5" type="ORF">OL599_04360</name>
</gene>
<evidence type="ECO:0000313" key="5">
    <source>
        <dbReference type="EMBL" id="MCW3473802.1"/>
    </source>
</evidence>
<dbReference type="InterPro" id="IPR041492">
    <property type="entry name" value="HAD_2"/>
</dbReference>
<comment type="similarity">
    <text evidence="3">Belongs to the HAD-like hydrolase superfamily. CbbY/CbbZ/Gph/YieH family.</text>
</comment>
<dbReference type="AlphaFoldDB" id="A0AA41YQS3"/>
<evidence type="ECO:0000313" key="6">
    <source>
        <dbReference type="Proteomes" id="UP001165679"/>
    </source>
</evidence>
<dbReference type="GO" id="GO:0006281">
    <property type="term" value="P:DNA repair"/>
    <property type="evidence" value="ECO:0007669"/>
    <property type="project" value="TreeGrafter"/>
</dbReference>
<dbReference type="RefSeq" id="WP_264712420.1">
    <property type="nucleotide sequence ID" value="NZ_JAPDNT010000002.1"/>
</dbReference>
<protein>
    <recommendedName>
        <fullName evidence="4">phosphoglycolate phosphatase</fullName>
        <ecNumber evidence="4">3.1.3.18</ecNumber>
    </recommendedName>
</protein>
<dbReference type="SFLD" id="SFLDS00003">
    <property type="entry name" value="Haloacid_Dehalogenase"/>
    <property type="match status" value="1"/>
</dbReference>
<name>A0AA41YQS3_9PROT</name>
<dbReference type="EC" id="3.1.3.18" evidence="4"/>
<dbReference type="SUPFAM" id="SSF56784">
    <property type="entry name" value="HAD-like"/>
    <property type="match status" value="1"/>
</dbReference>
<keyword evidence="5" id="KW-0378">Hydrolase</keyword>
<keyword evidence="6" id="KW-1185">Reference proteome</keyword>
<dbReference type="SFLD" id="SFLDG01129">
    <property type="entry name" value="C1.5:_HAD__Beta-PGM__Phosphata"/>
    <property type="match status" value="1"/>
</dbReference>
<reference evidence="5" key="1">
    <citation type="submission" date="2022-09" db="EMBL/GenBank/DDBJ databases">
        <title>Rhodovastum sp. nov. RN2-1 isolated from soil in Seongnam, South Korea.</title>
        <authorList>
            <person name="Le N.T."/>
        </authorList>
    </citation>
    <scope>NUCLEOTIDE SEQUENCE</scope>
    <source>
        <strain evidence="5">RN2-1</strain>
    </source>
</reference>
<comment type="catalytic activity">
    <reaction evidence="1">
        <text>2-phosphoglycolate + H2O = glycolate + phosphate</text>
        <dbReference type="Rhea" id="RHEA:14369"/>
        <dbReference type="ChEBI" id="CHEBI:15377"/>
        <dbReference type="ChEBI" id="CHEBI:29805"/>
        <dbReference type="ChEBI" id="CHEBI:43474"/>
        <dbReference type="ChEBI" id="CHEBI:58033"/>
        <dbReference type="EC" id="3.1.3.18"/>
    </reaction>
</comment>
<dbReference type="InterPro" id="IPR036412">
    <property type="entry name" value="HAD-like_sf"/>
</dbReference>
<dbReference type="GO" id="GO:0005829">
    <property type="term" value="C:cytosol"/>
    <property type="evidence" value="ECO:0007669"/>
    <property type="project" value="TreeGrafter"/>
</dbReference>
<dbReference type="InterPro" id="IPR050155">
    <property type="entry name" value="HAD-like_hydrolase_sf"/>
</dbReference>
<proteinExistence type="inferred from homology"/>
<dbReference type="Pfam" id="PF13419">
    <property type="entry name" value="HAD_2"/>
    <property type="match status" value="1"/>
</dbReference>
<accession>A0AA41YQS3</accession>
<comment type="pathway">
    <text evidence="2">Organic acid metabolism; glycolate biosynthesis; glycolate from 2-phosphoglycolate: step 1/1.</text>
</comment>
<dbReference type="PANTHER" id="PTHR43434:SF1">
    <property type="entry name" value="PHOSPHOGLYCOLATE PHOSPHATASE"/>
    <property type="match status" value="1"/>
</dbReference>
<reference evidence="5" key="2">
    <citation type="submission" date="2022-10" db="EMBL/GenBank/DDBJ databases">
        <authorList>
            <person name="Trinh H.N."/>
        </authorList>
    </citation>
    <scope>NUCLEOTIDE SEQUENCE</scope>
    <source>
        <strain evidence="5">RN2-1</strain>
    </source>
</reference>
<dbReference type="EMBL" id="JAPDNT010000002">
    <property type="protein sequence ID" value="MCW3473802.1"/>
    <property type="molecule type" value="Genomic_DNA"/>
</dbReference>
<comment type="caution">
    <text evidence="5">The sequence shown here is derived from an EMBL/GenBank/DDBJ whole genome shotgun (WGS) entry which is preliminary data.</text>
</comment>
<evidence type="ECO:0000256" key="1">
    <source>
        <dbReference type="ARBA" id="ARBA00000830"/>
    </source>
</evidence>
<dbReference type="InterPro" id="IPR006439">
    <property type="entry name" value="HAD-SF_hydro_IA"/>
</dbReference>
<sequence>MQRPQAILWDWDNTLVDGWAGITAALNVVFAAHAMPAWTVADALARVRGSLRDTFPGLFGESWREAVNLFRTTMAERHLQYLRVMPGIGELLQAADAWPLAVVSNKDGPLLRREVAHLGWNAAFRAVVGAGDAAADKPDPAPIWYALAEMGLQPGRNIWYVGDTAIDMRAARAAGCTAVLLGDAAHDGGIAALEEDGAGPHLHCSDASSLTARFRAFAAA</sequence>
<evidence type="ECO:0000256" key="2">
    <source>
        <dbReference type="ARBA" id="ARBA00004818"/>
    </source>
</evidence>
<dbReference type="Gene3D" id="1.10.150.730">
    <property type="match status" value="1"/>
</dbReference>
<dbReference type="InterPro" id="IPR023214">
    <property type="entry name" value="HAD_sf"/>
</dbReference>
<dbReference type="Gene3D" id="3.40.50.1000">
    <property type="entry name" value="HAD superfamily/HAD-like"/>
    <property type="match status" value="1"/>
</dbReference>
<dbReference type="PANTHER" id="PTHR43434">
    <property type="entry name" value="PHOSPHOGLYCOLATE PHOSPHATASE"/>
    <property type="match status" value="1"/>
</dbReference>
<evidence type="ECO:0000256" key="3">
    <source>
        <dbReference type="ARBA" id="ARBA00006171"/>
    </source>
</evidence>